<feature type="compositionally biased region" description="Low complexity" evidence="1">
    <location>
        <begin position="129"/>
        <end position="146"/>
    </location>
</feature>
<reference evidence="2 3" key="1">
    <citation type="journal article" name="Sci. Rep.">
        <title>Genome-scale phylogenetic analyses confirm Olpidium as the closest living zoosporic fungus to the non-flagellated, terrestrial fungi.</title>
        <authorList>
            <person name="Chang Y."/>
            <person name="Rochon D."/>
            <person name="Sekimoto S."/>
            <person name="Wang Y."/>
            <person name="Chovatia M."/>
            <person name="Sandor L."/>
            <person name="Salamov A."/>
            <person name="Grigoriev I.V."/>
            <person name="Stajich J.E."/>
            <person name="Spatafora J.W."/>
        </authorList>
    </citation>
    <scope>NUCLEOTIDE SEQUENCE [LARGE SCALE GENOMIC DNA]</scope>
    <source>
        <strain evidence="2">S191</strain>
    </source>
</reference>
<feature type="region of interest" description="Disordered" evidence="1">
    <location>
        <begin position="1"/>
        <end position="61"/>
    </location>
</feature>
<feature type="compositionally biased region" description="Pro residues" evidence="1">
    <location>
        <begin position="31"/>
        <end position="40"/>
    </location>
</feature>
<feature type="compositionally biased region" description="Basic and acidic residues" evidence="1">
    <location>
        <begin position="109"/>
        <end position="127"/>
    </location>
</feature>
<proteinExistence type="predicted"/>
<dbReference type="Proteomes" id="UP000673691">
    <property type="component" value="Unassembled WGS sequence"/>
</dbReference>
<accession>A0A8H8DL13</accession>
<comment type="caution">
    <text evidence="2">The sequence shown here is derived from an EMBL/GenBank/DDBJ whole genome shotgun (WGS) entry which is preliminary data.</text>
</comment>
<evidence type="ECO:0000313" key="2">
    <source>
        <dbReference type="EMBL" id="KAG5462245.1"/>
    </source>
</evidence>
<gene>
    <name evidence="2" type="ORF">BJ554DRAFT_5454</name>
</gene>
<feature type="compositionally biased region" description="Low complexity" evidence="1">
    <location>
        <begin position="7"/>
        <end position="30"/>
    </location>
</feature>
<sequence length="261" mass="28426">MPEAKKAAAAAAGPAAALGRKTAQPTAPANPAAPPPPFLPRPSLQKRTYGPEGEPRSTLPVVHAIRLRSAGKVSNQQKIASFRTSLPEGIDISTFARPVWFRRKSAFTKAEKEREEAREASKAREQELAGQKAENAQAAQAPAADAVPKPGPQPTVAPYGNTAPKDKANLFKKKWRGSYRQKPDPEKVEFDKEQKDPFMVQSGDDKQRWKADYIHLARMNTLLFFTVSKVFFLLLAARSAATLESGIITGQIERVCGKGEG</sequence>
<keyword evidence="3" id="KW-1185">Reference proteome</keyword>
<evidence type="ECO:0000256" key="1">
    <source>
        <dbReference type="SAM" id="MobiDB-lite"/>
    </source>
</evidence>
<organism evidence="2 3">
    <name type="scientific">Olpidium bornovanus</name>
    <dbReference type="NCBI Taxonomy" id="278681"/>
    <lineage>
        <taxon>Eukaryota</taxon>
        <taxon>Fungi</taxon>
        <taxon>Fungi incertae sedis</taxon>
        <taxon>Olpidiomycota</taxon>
        <taxon>Olpidiomycotina</taxon>
        <taxon>Olpidiomycetes</taxon>
        <taxon>Olpidiales</taxon>
        <taxon>Olpidiaceae</taxon>
        <taxon>Olpidium</taxon>
    </lineage>
</organism>
<feature type="region of interest" description="Disordered" evidence="1">
    <location>
        <begin position="108"/>
        <end position="163"/>
    </location>
</feature>
<dbReference type="EMBL" id="JAEFCI010002427">
    <property type="protein sequence ID" value="KAG5462245.1"/>
    <property type="molecule type" value="Genomic_DNA"/>
</dbReference>
<dbReference type="AlphaFoldDB" id="A0A8H8DL13"/>
<name>A0A8H8DL13_9FUNG</name>
<protein>
    <submittedName>
        <fullName evidence="2">Uncharacterized protein</fullName>
    </submittedName>
</protein>
<evidence type="ECO:0000313" key="3">
    <source>
        <dbReference type="Proteomes" id="UP000673691"/>
    </source>
</evidence>